<evidence type="ECO:0000259" key="3">
    <source>
        <dbReference type="Pfam" id="PF01408"/>
    </source>
</evidence>
<dbReference type="Gene3D" id="3.30.360.10">
    <property type="entry name" value="Dihydrodipicolinate Reductase, domain 2"/>
    <property type="match status" value="1"/>
</dbReference>
<name>A0ABV8PXP7_9BACT</name>
<dbReference type="PANTHER" id="PTHR22604">
    <property type="entry name" value="OXIDOREDUCTASES"/>
    <property type="match status" value="1"/>
</dbReference>
<dbReference type="InterPro" id="IPR000683">
    <property type="entry name" value="Gfo/Idh/MocA-like_OxRdtase_N"/>
</dbReference>
<dbReference type="InterPro" id="IPR055170">
    <property type="entry name" value="GFO_IDH_MocA-like_dom"/>
</dbReference>
<protein>
    <submittedName>
        <fullName evidence="5">Gfo/Idh/MocA family protein</fullName>
    </submittedName>
</protein>
<evidence type="ECO:0000313" key="5">
    <source>
        <dbReference type="EMBL" id="MFC4232869.1"/>
    </source>
</evidence>
<sequence>MKTYRWGILGAGKIAQKFCTALNFVNGAQVYAIASRNAEHAQAFAVKYNAAKFYTSYLDLVTDPDIDIIYIATPHAFHHEHTMLCLQHCKPVLCEKPMSLNSSLSKEMTDFATQQGIFLMEGLWTRCMPFIEKILSLIAEDAIGTIKHIQADFGFAAPFDTNGRLFNKSLGGGSVLDVGIYPIFLATLLLGKPTTVHAIVNKAETGVDVSADMLLQYADGATAHLLSSIGFNTPITATILGTKGRIAIHNPFFKATDLSLVLNDGTTKTFAYPHLCNGFEYEIEHVMYCLENGLLQSPKLPHHFTLQLSTIMDEVLRNLA</sequence>
<dbReference type="InterPro" id="IPR036291">
    <property type="entry name" value="NAD(P)-bd_dom_sf"/>
</dbReference>
<gene>
    <name evidence="5" type="ORF">ACFOW1_13285</name>
</gene>
<dbReference type="RefSeq" id="WP_379014891.1">
    <property type="nucleotide sequence ID" value="NZ_JBHSDC010000027.1"/>
</dbReference>
<dbReference type="EMBL" id="JBHSDC010000027">
    <property type="protein sequence ID" value="MFC4232869.1"/>
    <property type="molecule type" value="Genomic_DNA"/>
</dbReference>
<dbReference type="SUPFAM" id="SSF51735">
    <property type="entry name" value="NAD(P)-binding Rossmann-fold domains"/>
    <property type="match status" value="1"/>
</dbReference>
<keyword evidence="2" id="KW-0560">Oxidoreductase</keyword>
<keyword evidence="6" id="KW-1185">Reference proteome</keyword>
<dbReference type="Gene3D" id="3.40.50.720">
    <property type="entry name" value="NAD(P)-binding Rossmann-like Domain"/>
    <property type="match status" value="1"/>
</dbReference>
<accession>A0ABV8PXP7</accession>
<dbReference type="Pfam" id="PF01408">
    <property type="entry name" value="GFO_IDH_MocA"/>
    <property type="match status" value="1"/>
</dbReference>
<dbReference type="PANTHER" id="PTHR22604:SF105">
    <property type="entry name" value="TRANS-1,2-DIHYDROBENZENE-1,2-DIOL DEHYDROGENASE"/>
    <property type="match status" value="1"/>
</dbReference>
<evidence type="ECO:0000259" key="4">
    <source>
        <dbReference type="Pfam" id="PF22725"/>
    </source>
</evidence>
<dbReference type="SUPFAM" id="SSF55347">
    <property type="entry name" value="Glyceraldehyde-3-phosphate dehydrogenase-like, C-terminal domain"/>
    <property type="match status" value="1"/>
</dbReference>
<comment type="caution">
    <text evidence="5">The sequence shown here is derived from an EMBL/GenBank/DDBJ whole genome shotgun (WGS) entry which is preliminary data.</text>
</comment>
<evidence type="ECO:0000313" key="6">
    <source>
        <dbReference type="Proteomes" id="UP001595906"/>
    </source>
</evidence>
<reference evidence="6" key="1">
    <citation type="journal article" date="2019" name="Int. J. Syst. Evol. Microbiol.">
        <title>The Global Catalogue of Microorganisms (GCM) 10K type strain sequencing project: providing services to taxonomists for standard genome sequencing and annotation.</title>
        <authorList>
            <consortium name="The Broad Institute Genomics Platform"/>
            <consortium name="The Broad Institute Genome Sequencing Center for Infectious Disease"/>
            <person name="Wu L."/>
            <person name="Ma J."/>
        </authorList>
    </citation>
    <scope>NUCLEOTIDE SEQUENCE [LARGE SCALE GENOMIC DNA]</scope>
    <source>
        <strain evidence="6">CECT 8010</strain>
    </source>
</reference>
<feature type="domain" description="Gfo/Idh/MocA-like oxidoreductase N-terminal" evidence="3">
    <location>
        <begin position="5"/>
        <end position="121"/>
    </location>
</feature>
<dbReference type="Proteomes" id="UP001595906">
    <property type="component" value="Unassembled WGS sequence"/>
</dbReference>
<comment type="similarity">
    <text evidence="1">Belongs to the Gfo/Idh/MocA family.</text>
</comment>
<feature type="domain" description="GFO/IDH/MocA-like oxidoreductase" evidence="4">
    <location>
        <begin position="133"/>
        <end position="246"/>
    </location>
</feature>
<proteinExistence type="inferred from homology"/>
<evidence type="ECO:0000256" key="2">
    <source>
        <dbReference type="ARBA" id="ARBA00023002"/>
    </source>
</evidence>
<dbReference type="InterPro" id="IPR050984">
    <property type="entry name" value="Gfo/Idh/MocA_domain"/>
</dbReference>
<organism evidence="5 6">
    <name type="scientific">Parasediminibacterium paludis</name>
    <dbReference type="NCBI Taxonomy" id="908966"/>
    <lineage>
        <taxon>Bacteria</taxon>
        <taxon>Pseudomonadati</taxon>
        <taxon>Bacteroidota</taxon>
        <taxon>Chitinophagia</taxon>
        <taxon>Chitinophagales</taxon>
        <taxon>Chitinophagaceae</taxon>
        <taxon>Parasediminibacterium</taxon>
    </lineage>
</organism>
<dbReference type="Pfam" id="PF22725">
    <property type="entry name" value="GFO_IDH_MocA_C3"/>
    <property type="match status" value="1"/>
</dbReference>
<evidence type="ECO:0000256" key="1">
    <source>
        <dbReference type="ARBA" id="ARBA00010928"/>
    </source>
</evidence>